<dbReference type="GO" id="GO:0016020">
    <property type="term" value="C:membrane"/>
    <property type="evidence" value="ECO:0007669"/>
    <property type="project" value="TreeGrafter"/>
</dbReference>
<accession>A0A8S1IXE4</accession>
<dbReference type="Proteomes" id="UP000708148">
    <property type="component" value="Unassembled WGS sequence"/>
</dbReference>
<dbReference type="Pfam" id="PF01150">
    <property type="entry name" value="GDA1_CD39"/>
    <property type="match status" value="1"/>
</dbReference>
<dbReference type="GO" id="GO:0017110">
    <property type="term" value="F:nucleoside diphosphate phosphatase activity"/>
    <property type="evidence" value="ECO:0007669"/>
    <property type="project" value="TreeGrafter"/>
</dbReference>
<name>A0A8S1IXE4_9CHLO</name>
<dbReference type="GO" id="GO:0009134">
    <property type="term" value="P:nucleoside diphosphate catabolic process"/>
    <property type="evidence" value="ECO:0007669"/>
    <property type="project" value="TreeGrafter"/>
</dbReference>
<dbReference type="AlphaFoldDB" id="A0A8S1IXE4"/>
<evidence type="ECO:0000256" key="4">
    <source>
        <dbReference type="PIRSR" id="PIRSR600407-2"/>
    </source>
</evidence>
<keyword evidence="7" id="KW-1185">Reference proteome</keyword>
<organism evidence="6 7">
    <name type="scientific">Ostreobium quekettii</name>
    <dbReference type="NCBI Taxonomy" id="121088"/>
    <lineage>
        <taxon>Eukaryota</taxon>
        <taxon>Viridiplantae</taxon>
        <taxon>Chlorophyta</taxon>
        <taxon>core chlorophytes</taxon>
        <taxon>Ulvophyceae</taxon>
        <taxon>TCBD clade</taxon>
        <taxon>Bryopsidales</taxon>
        <taxon>Ostreobineae</taxon>
        <taxon>Ostreobiaceae</taxon>
        <taxon>Ostreobium</taxon>
    </lineage>
</organism>
<reference evidence="6" key="1">
    <citation type="submission" date="2020-12" db="EMBL/GenBank/DDBJ databases">
        <authorList>
            <person name="Iha C."/>
        </authorList>
    </citation>
    <scope>NUCLEOTIDE SEQUENCE</scope>
</reference>
<evidence type="ECO:0000313" key="6">
    <source>
        <dbReference type="EMBL" id="CAD7699427.1"/>
    </source>
</evidence>
<dbReference type="EMBL" id="CAJHUC010001015">
    <property type="protein sequence ID" value="CAD7699427.1"/>
    <property type="molecule type" value="Genomic_DNA"/>
</dbReference>
<dbReference type="Gene3D" id="3.30.420.150">
    <property type="entry name" value="Exopolyphosphatase. Domain 2"/>
    <property type="match status" value="1"/>
</dbReference>
<dbReference type="Gene3D" id="3.30.420.40">
    <property type="match status" value="1"/>
</dbReference>
<feature type="active site" description="Proton acceptor" evidence="3">
    <location>
        <position position="188"/>
    </location>
</feature>
<dbReference type="GO" id="GO:0005524">
    <property type="term" value="F:ATP binding"/>
    <property type="evidence" value="ECO:0007669"/>
    <property type="project" value="UniProtKB-KW"/>
</dbReference>
<keyword evidence="4" id="KW-0547">Nucleotide-binding</keyword>
<evidence type="ECO:0000256" key="3">
    <source>
        <dbReference type="PIRSR" id="PIRSR600407-1"/>
    </source>
</evidence>
<dbReference type="PROSITE" id="PS01238">
    <property type="entry name" value="GDA1_CD39_NTPASE"/>
    <property type="match status" value="1"/>
</dbReference>
<feature type="binding site" evidence="4">
    <location>
        <begin position="218"/>
        <end position="222"/>
    </location>
    <ligand>
        <name>ATP</name>
        <dbReference type="ChEBI" id="CHEBI:30616"/>
    </ligand>
</feature>
<proteinExistence type="inferred from homology"/>
<dbReference type="OrthoDB" id="6372431at2759"/>
<comment type="similarity">
    <text evidence="1 5">Belongs to the GDA1/CD39 NTPase family.</text>
</comment>
<keyword evidence="4" id="KW-0067">ATP-binding</keyword>
<protein>
    <submittedName>
        <fullName evidence="6">Uncharacterized protein</fullName>
    </submittedName>
</protein>
<dbReference type="PANTHER" id="PTHR11782:SF83">
    <property type="entry name" value="GUANOSINE-DIPHOSPHATASE"/>
    <property type="match status" value="1"/>
</dbReference>
<dbReference type="InterPro" id="IPR000407">
    <property type="entry name" value="GDA1_CD39_NTPase"/>
</dbReference>
<evidence type="ECO:0000256" key="1">
    <source>
        <dbReference type="ARBA" id="ARBA00009283"/>
    </source>
</evidence>
<comment type="caution">
    <text evidence="6">The sequence shown here is derived from an EMBL/GenBank/DDBJ whole genome shotgun (WGS) entry which is preliminary data.</text>
</comment>
<evidence type="ECO:0000313" key="7">
    <source>
        <dbReference type="Proteomes" id="UP000708148"/>
    </source>
</evidence>
<dbReference type="PANTHER" id="PTHR11782">
    <property type="entry name" value="ADENOSINE/GUANOSINE DIPHOSPHATASE"/>
    <property type="match status" value="1"/>
</dbReference>
<sequence length="466" mass="48948">MASPWVVRLGDDPGRRPAPGPLPWLRGRNLILLCLCVALFMFWAINLRPAPTGAVGAGRGGAGLKFAVVFDAGSTGSRVHAYKFRTGRGADMDLVDDTFVELKPGLSSYGGRPAEAVASLQPLMRRAIDAVPAGLRASTPVELRATAGLRLLPGDQAREILDAVLEALVASPFSAARDSVSILDGQDEGAYGWLTLNYLLGRLGRGHGDTATAVDLGGGSVQVSYAVSPEQARGAPDGYIKRLSGGGAEYSVYVHSYLRFGLMAARAEILKGGGGDGGSPCVARGFSGEYKYGNDTLLALPAKDPEGVSGLRCRELVVDVLELDKPCPGPQGQCSFQGAWGGPGRGRAQPVFLFSYFWDRALDSSIIGSSEAISWQSTPGDYAGKSDAACKMDMGLLASSFPDVAEDRLPYLCMDLSFCSVLLSDGIGLGGSQGVNLVKQVLRDGKKFEMAWALGAAINSISALHR</sequence>
<gene>
    <name evidence="6" type="ORF">OSTQU699_LOCUS4786</name>
</gene>
<evidence type="ECO:0000256" key="5">
    <source>
        <dbReference type="RuleBase" id="RU003833"/>
    </source>
</evidence>
<evidence type="ECO:0000256" key="2">
    <source>
        <dbReference type="ARBA" id="ARBA00022801"/>
    </source>
</evidence>
<keyword evidence="2 5" id="KW-0378">Hydrolase</keyword>